<keyword evidence="17" id="KW-1185">Reference proteome</keyword>
<dbReference type="PANTHER" id="PTHR48003:SF5">
    <property type="entry name" value="OS07G0626500 PROTEIN"/>
    <property type="match status" value="1"/>
</dbReference>
<evidence type="ECO:0000256" key="12">
    <source>
        <dbReference type="SAM" id="MobiDB-lite"/>
    </source>
</evidence>
<evidence type="ECO:0000256" key="7">
    <source>
        <dbReference type="ARBA" id="ARBA00022741"/>
    </source>
</evidence>
<evidence type="ECO:0000256" key="2">
    <source>
        <dbReference type="ARBA" id="ARBA00022553"/>
    </source>
</evidence>
<dbReference type="GO" id="GO:0016020">
    <property type="term" value="C:membrane"/>
    <property type="evidence" value="ECO:0007669"/>
    <property type="project" value="UniProtKB-SubCell"/>
</dbReference>
<proteinExistence type="predicted"/>
<evidence type="ECO:0000313" key="17">
    <source>
        <dbReference type="Proteomes" id="UP000283530"/>
    </source>
</evidence>
<dbReference type="Proteomes" id="UP000283530">
    <property type="component" value="Unassembled WGS sequence"/>
</dbReference>
<keyword evidence="10 13" id="KW-0472">Membrane</keyword>
<keyword evidence="6" id="KW-0677">Repeat</keyword>
<name>A0A443PQM1_9MAGN</name>
<dbReference type="InterPro" id="IPR013210">
    <property type="entry name" value="LRR_N_plant-typ"/>
</dbReference>
<dbReference type="PRINTS" id="PR00019">
    <property type="entry name" value="LEURICHRPT"/>
</dbReference>
<feature type="compositionally biased region" description="Polar residues" evidence="12">
    <location>
        <begin position="688"/>
        <end position="698"/>
    </location>
</feature>
<dbReference type="Pfam" id="PF00069">
    <property type="entry name" value="Pkinase"/>
    <property type="match status" value="1"/>
</dbReference>
<evidence type="ECO:0000313" key="16">
    <source>
        <dbReference type="EMBL" id="RWR93067.1"/>
    </source>
</evidence>
<evidence type="ECO:0000256" key="14">
    <source>
        <dbReference type="SAM" id="SignalP"/>
    </source>
</evidence>
<dbReference type="Pfam" id="PF08263">
    <property type="entry name" value="LRRNT_2"/>
    <property type="match status" value="1"/>
</dbReference>
<dbReference type="InterPro" id="IPR000719">
    <property type="entry name" value="Prot_kinase_dom"/>
</dbReference>
<evidence type="ECO:0000256" key="11">
    <source>
        <dbReference type="ARBA" id="ARBA00023170"/>
    </source>
</evidence>
<feature type="signal peptide" evidence="14">
    <location>
        <begin position="1"/>
        <end position="25"/>
    </location>
</feature>
<evidence type="ECO:0000259" key="15">
    <source>
        <dbReference type="PROSITE" id="PS50011"/>
    </source>
</evidence>
<dbReference type="InterPro" id="IPR001611">
    <property type="entry name" value="Leu-rich_rpt"/>
</dbReference>
<comment type="caution">
    <text evidence="16">The sequence shown here is derived from an EMBL/GenBank/DDBJ whole genome shotgun (WGS) entry which is preliminary data.</text>
</comment>
<feature type="chain" id="PRO_5019474954" evidence="14">
    <location>
        <begin position="26"/>
        <end position="1024"/>
    </location>
</feature>
<evidence type="ECO:0000256" key="10">
    <source>
        <dbReference type="ARBA" id="ARBA00023136"/>
    </source>
</evidence>
<dbReference type="OrthoDB" id="5789657at2759"/>
<dbReference type="GO" id="GO:0004672">
    <property type="term" value="F:protein kinase activity"/>
    <property type="evidence" value="ECO:0007669"/>
    <property type="project" value="InterPro"/>
</dbReference>
<feature type="region of interest" description="Disordered" evidence="12">
    <location>
        <begin position="670"/>
        <end position="699"/>
    </location>
</feature>
<keyword evidence="7" id="KW-0547">Nucleotide-binding</keyword>
<dbReference type="Pfam" id="PF13855">
    <property type="entry name" value="LRR_8"/>
    <property type="match status" value="1"/>
</dbReference>
<evidence type="ECO:0000256" key="8">
    <source>
        <dbReference type="ARBA" id="ARBA00022840"/>
    </source>
</evidence>
<comment type="subcellular location">
    <subcellularLocation>
        <location evidence="1">Membrane</location>
        <topology evidence="1">Single-pass membrane protein</topology>
    </subcellularLocation>
</comment>
<evidence type="ECO:0000256" key="6">
    <source>
        <dbReference type="ARBA" id="ARBA00022737"/>
    </source>
</evidence>
<evidence type="ECO:0000256" key="5">
    <source>
        <dbReference type="ARBA" id="ARBA00022729"/>
    </source>
</evidence>
<keyword evidence="3" id="KW-0433">Leucine-rich repeat</keyword>
<evidence type="ECO:0000256" key="3">
    <source>
        <dbReference type="ARBA" id="ARBA00022614"/>
    </source>
</evidence>
<dbReference type="Gene3D" id="3.30.200.20">
    <property type="entry name" value="Phosphorylase Kinase, domain 1"/>
    <property type="match status" value="1"/>
</dbReference>
<keyword evidence="5 14" id="KW-0732">Signal</keyword>
<dbReference type="PROSITE" id="PS51450">
    <property type="entry name" value="LRR"/>
    <property type="match status" value="1"/>
</dbReference>
<dbReference type="GO" id="GO:0005524">
    <property type="term" value="F:ATP binding"/>
    <property type="evidence" value="ECO:0007669"/>
    <property type="project" value="UniProtKB-KW"/>
</dbReference>
<keyword evidence="4 13" id="KW-0812">Transmembrane</keyword>
<feature type="transmembrane region" description="Helical" evidence="13">
    <location>
        <begin position="564"/>
        <end position="587"/>
    </location>
</feature>
<dbReference type="Pfam" id="PF00560">
    <property type="entry name" value="LRR_1"/>
    <property type="match status" value="8"/>
</dbReference>
<dbReference type="PANTHER" id="PTHR48003">
    <property type="entry name" value="OS07G0626500 PROTEIN"/>
    <property type="match status" value="1"/>
</dbReference>
<dbReference type="FunFam" id="1.10.510.10:FF:000480">
    <property type="entry name" value="Pollen receptor-like kinase 1"/>
    <property type="match status" value="1"/>
</dbReference>
<keyword evidence="11 16" id="KW-0675">Receptor</keyword>
<dbReference type="InterPro" id="IPR053059">
    <property type="entry name" value="Inactive_SerThr-Kinase_ABA"/>
</dbReference>
<dbReference type="FunFam" id="3.80.10.10:FF:000383">
    <property type="entry name" value="Leucine-rich repeat receptor protein kinase EMS1"/>
    <property type="match status" value="1"/>
</dbReference>
<evidence type="ECO:0000256" key="13">
    <source>
        <dbReference type="SAM" id="Phobius"/>
    </source>
</evidence>
<keyword evidence="16" id="KW-0418">Kinase</keyword>
<evidence type="ECO:0000256" key="4">
    <source>
        <dbReference type="ARBA" id="ARBA00022692"/>
    </source>
</evidence>
<keyword evidence="8" id="KW-0067">ATP-binding</keyword>
<dbReference type="EMBL" id="QPKB01000009">
    <property type="protein sequence ID" value="RWR93067.1"/>
    <property type="molecule type" value="Genomic_DNA"/>
</dbReference>
<evidence type="ECO:0000256" key="9">
    <source>
        <dbReference type="ARBA" id="ARBA00022989"/>
    </source>
</evidence>
<dbReference type="InterPro" id="IPR011009">
    <property type="entry name" value="Kinase-like_dom_sf"/>
</dbReference>
<dbReference type="FunFam" id="3.30.200.20:FF:000486">
    <property type="entry name" value="Leucine-rich repeat receptor-like protein kinase"/>
    <property type="match status" value="1"/>
</dbReference>
<feature type="domain" description="Protein kinase" evidence="15">
    <location>
        <begin position="743"/>
        <end position="1024"/>
    </location>
</feature>
<dbReference type="AlphaFoldDB" id="A0A443PQM1"/>
<dbReference type="Gene3D" id="3.80.10.10">
    <property type="entry name" value="Ribonuclease Inhibitor"/>
    <property type="match status" value="2"/>
</dbReference>
<dbReference type="SUPFAM" id="SSF56112">
    <property type="entry name" value="Protein kinase-like (PK-like)"/>
    <property type="match status" value="1"/>
</dbReference>
<dbReference type="FunFam" id="3.80.10.10:FF:000400">
    <property type="entry name" value="Nuclear pore complex protein NUP107"/>
    <property type="match status" value="1"/>
</dbReference>
<organism evidence="16 17">
    <name type="scientific">Cinnamomum micranthum f. kanehirae</name>
    <dbReference type="NCBI Taxonomy" id="337451"/>
    <lineage>
        <taxon>Eukaryota</taxon>
        <taxon>Viridiplantae</taxon>
        <taxon>Streptophyta</taxon>
        <taxon>Embryophyta</taxon>
        <taxon>Tracheophyta</taxon>
        <taxon>Spermatophyta</taxon>
        <taxon>Magnoliopsida</taxon>
        <taxon>Magnoliidae</taxon>
        <taxon>Laurales</taxon>
        <taxon>Lauraceae</taxon>
        <taxon>Cinnamomum</taxon>
    </lineage>
</organism>
<dbReference type="InterPro" id="IPR003591">
    <property type="entry name" value="Leu-rich_rpt_typical-subtyp"/>
</dbReference>
<keyword evidence="2" id="KW-0597">Phosphoprotein</keyword>
<evidence type="ECO:0000256" key="1">
    <source>
        <dbReference type="ARBA" id="ARBA00004167"/>
    </source>
</evidence>
<dbReference type="InterPro" id="IPR032675">
    <property type="entry name" value="LRR_dom_sf"/>
</dbReference>
<keyword evidence="16" id="KW-0808">Transferase</keyword>
<sequence>MHHLHLHRIGFLSFLFSLLILTVLGQNNSDYRSLLEFKKGIRHDPSNLVSGSWNLSSDGDPNGCLIKWHGVACDSATASVTGIDLTGLGLVGDLKFSTLIGLRMLRNLSLSGNSLTGRIVPAIGSMSSLQHLDLAGNQFYGPIPARMMELWGLGYLNLSLNNFTGWFPSGIRNLQQLRVLDLHSNRISGDVGVVLSELRNVEFLDFSCNSFYGGLGLDSQNLSSLASTARFVNLSYNGLGGEFFSDESFRMFRNLGVLDLSYNQLTGKLPSFDSSPSLRVLRVGNNQLSGFIPEELLSSSLQLEELDLSSNGFSGSIQGVNSTSLKVLNLSSNSLQSSLPSKLGSCVAVDLSKNMIYGDISSIQSWGDMLTTIDLSFNNLSGVIPSSLFTSLTLTSLHLSGNHLTGTIPLQSSDSIESLALPSNSHMESLDLSYNSLIGSLPPGIGTMVRLKLLNLGKNQLSGQIPSEINKLSELEYLDLSNNNFEGRIPDKLSSNLKRLNVSSNDLSGPLPENLGRFPSTSFRPGNNLLILPDGGRLSLGPKDNDGSGAGSVVGHRHPPKSSISVVIIVGSVVAFVMTVFVLLAYYRSRVREFDKNGFSSQSTGRDVKLGMLARPSLFRLQKNTEPVPTPLSFSSDHLLPLDARSSIPNRNEFVTEITECGFCEVKSVGSGPAKTNEPDTSHPITARKSSPGSTLPSSPHFIETCGPEEQPVMLNVYSPDRLAGELFFLDSSLVFTAEELSHAPAEVLGRSCHGTSYKATLDSGHMLTVKWLRVGLVKGEKEFSKEAKRIGIIRHPNIVTLRGYYWGPREQERLILTDYINGDSLALHLHGTTPRRCSPLSFSQRLKVAVDIARCLFYLHHDRGLPHGNLKPTNILLSGPDLSAQLTDCGLHRLITPVGTAEQILNLGALGYRAPELAIANKPFPSFKADVYAFGVILMELLTRRSAGDIISGQAGAVDLTDWVRLCANEGRGIDCLDRDITGAEGSLKAMDELLAISIRCILPVNERPNIRTVFEELCSITA</sequence>
<dbReference type="SUPFAM" id="SSF52058">
    <property type="entry name" value="L domain-like"/>
    <property type="match status" value="2"/>
</dbReference>
<dbReference type="PROSITE" id="PS50011">
    <property type="entry name" value="PROTEIN_KINASE_DOM"/>
    <property type="match status" value="1"/>
</dbReference>
<keyword evidence="9 13" id="KW-1133">Transmembrane helix</keyword>
<protein>
    <submittedName>
        <fullName evidence="16">Putative inactive receptor kinase</fullName>
    </submittedName>
</protein>
<dbReference type="STRING" id="337451.A0A443PQM1"/>
<gene>
    <name evidence="16" type="ORF">CKAN_02230100</name>
</gene>
<dbReference type="Gene3D" id="1.10.510.10">
    <property type="entry name" value="Transferase(Phosphotransferase) domain 1"/>
    <property type="match status" value="1"/>
</dbReference>
<reference evidence="16 17" key="1">
    <citation type="journal article" date="2019" name="Nat. Plants">
        <title>Stout camphor tree genome fills gaps in understanding of flowering plant genome evolution.</title>
        <authorList>
            <person name="Chaw S.M."/>
            <person name="Liu Y.C."/>
            <person name="Wu Y.W."/>
            <person name="Wang H.Y."/>
            <person name="Lin C.I."/>
            <person name="Wu C.S."/>
            <person name="Ke H.M."/>
            <person name="Chang L.Y."/>
            <person name="Hsu C.Y."/>
            <person name="Yang H.T."/>
            <person name="Sudianto E."/>
            <person name="Hsu M.H."/>
            <person name="Wu K.P."/>
            <person name="Wang L.N."/>
            <person name="Leebens-Mack J.H."/>
            <person name="Tsai I.J."/>
        </authorList>
    </citation>
    <scope>NUCLEOTIDE SEQUENCE [LARGE SCALE GENOMIC DNA]</scope>
    <source>
        <strain evidence="17">cv. Chaw 1501</strain>
        <tissue evidence="16">Young leaves</tissue>
    </source>
</reference>
<accession>A0A443PQM1</accession>
<dbReference type="SMART" id="SM00369">
    <property type="entry name" value="LRR_TYP"/>
    <property type="match status" value="7"/>
</dbReference>